<organism evidence="12 13">
    <name type="scientific">Marinomonas hwangdonensis</name>
    <dbReference type="NCBI Taxonomy" id="1053647"/>
    <lineage>
        <taxon>Bacteria</taxon>
        <taxon>Pseudomonadati</taxon>
        <taxon>Pseudomonadota</taxon>
        <taxon>Gammaproteobacteria</taxon>
        <taxon>Oceanospirillales</taxon>
        <taxon>Oceanospirillaceae</taxon>
        <taxon>Marinomonas</taxon>
    </lineage>
</organism>
<evidence type="ECO:0000313" key="13">
    <source>
        <dbReference type="Proteomes" id="UP000280507"/>
    </source>
</evidence>
<protein>
    <recommendedName>
        <fullName evidence="2">Type II secretion system protein H</fullName>
    </recommendedName>
    <alternativeName>
        <fullName evidence="10">General secretion pathway protein H</fullName>
    </alternativeName>
</protein>
<evidence type="ECO:0000256" key="1">
    <source>
        <dbReference type="ARBA" id="ARBA00004377"/>
    </source>
</evidence>
<keyword evidence="6" id="KW-0812">Transmembrane</keyword>
<dbReference type="SUPFAM" id="SSF54523">
    <property type="entry name" value="Pili subunits"/>
    <property type="match status" value="1"/>
</dbReference>
<keyword evidence="5" id="KW-0997">Cell inner membrane</keyword>
<comment type="similarity">
    <text evidence="9">Belongs to the GSP H family.</text>
</comment>
<dbReference type="InterPro" id="IPR045584">
    <property type="entry name" value="Pilin-like"/>
</dbReference>
<keyword evidence="7" id="KW-1133">Transmembrane helix</keyword>
<keyword evidence="3" id="KW-1003">Cell membrane</keyword>
<keyword evidence="4" id="KW-0488">Methylation</keyword>
<evidence type="ECO:0000256" key="4">
    <source>
        <dbReference type="ARBA" id="ARBA00022481"/>
    </source>
</evidence>
<sequence length="170" mass="18950">MSHQGGFSLLELLCALAVLSILAHAGGAHFLRVSQDTQVKNALQQQVKHLTDALAQARQLAVLSGRPSFLCGGDECNGRWSEGFWLYQIDSATGVEKTFYRRTFEKNIEVSWRGFPTQKSHIEFQSNGLSGYQNGTFIFCSNAWQANIVLNQSGRFYVTDPQRKGEVSCQ</sequence>
<dbReference type="OrthoDB" id="6078078at2"/>
<reference evidence="12 13" key="1">
    <citation type="journal article" date="2012" name="Int. J. Syst. Evol. Microbiol.">
        <title>Marinomonas hwangdonensis sp. nov., isolated from seawater.</title>
        <authorList>
            <person name="Jung Y.T."/>
            <person name="Oh T.K."/>
            <person name="Yoon J.H."/>
        </authorList>
    </citation>
    <scope>NUCLEOTIDE SEQUENCE [LARGE SCALE GENOMIC DNA]</scope>
    <source>
        <strain evidence="12 13">HDW-15</strain>
    </source>
</reference>
<evidence type="ECO:0000256" key="3">
    <source>
        <dbReference type="ARBA" id="ARBA00022475"/>
    </source>
</evidence>
<gene>
    <name evidence="12" type="ORF">EBI00_04340</name>
</gene>
<proteinExistence type="inferred from homology"/>
<dbReference type="Gene3D" id="3.55.40.10">
    <property type="entry name" value="minor pseudopilin epsh domain"/>
    <property type="match status" value="1"/>
</dbReference>
<evidence type="ECO:0000256" key="2">
    <source>
        <dbReference type="ARBA" id="ARBA00021549"/>
    </source>
</evidence>
<dbReference type="InterPro" id="IPR012902">
    <property type="entry name" value="N_methyl_site"/>
</dbReference>
<evidence type="ECO:0000256" key="6">
    <source>
        <dbReference type="ARBA" id="ARBA00022692"/>
    </source>
</evidence>
<evidence type="ECO:0000256" key="9">
    <source>
        <dbReference type="ARBA" id="ARBA00025772"/>
    </source>
</evidence>
<dbReference type="GO" id="GO:0005886">
    <property type="term" value="C:plasma membrane"/>
    <property type="evidence" value="ECO:0007669"/>
    <property type="project" value="UniProtKB-SubCell"/>
</dbReference>
<comment type="caution">
    <text evidence="12">The sequence shown here is derived from an EMBL/GenBank/DDBJ whole genome shotgun (WGS) entry which is preliminary data.</text>
</comment>
<dbReference type="AlphaFoldDB" id="A0A3M8QAP2"/>
<dbReference type="NCBIfam" id="TIGR02532">
    <property type="entry name" value="IV_pilin_GFxxxE"/>
    <property type="match status" value="1"/>
</dbReference>
<dbReference type="Pfam" id="PF07963">
    <property type="entry name" value="N_methyl"/>
    <property type="match status" value="1"/>
</dbReference>
<accession>A0A3M8QAP2</accession>
<dbReference type="RefSeq" id="WP_123094689.1">
    <property type="nucleotide sequence ID" value="NZ_RIZG01000002.1"/>
</dbReference>
<evidence type="ECO:0000256" key="10">
    <source>
        <dbReference type="ARBA" id="ARBA00030775"/>
    </source>
</evidence>
<name>A0A3M8QAP2_9GAMM</name>
<dbReference type="GO" id="GO:0015628">
    <property type="term" value="P:protein secretion by the type II secretion system"/>
    <property type="evidence" value="ECO:0007669"/>
    <property type="project" value="InterPro"/>
</dbReference>
<dbReference type="Proteomes" id="UP000280507">
    <property type="component" value="Unassembled WGS sequence"/>
</dbReference>
<evidence type="ECO:0000256" key="8">
    <source>
        <dbReference type="ARBA" id="ARBA00023136"/>
    </source>
</evidence>
<keyword evidence="13" id="KW-1185">Reference proteome</keyword>
<dbReference type="InterPro" id="IPR022346">
    <property type="entry name" value="T2SS_GspH"/>
</dbReference>
<evidence type="ECO:0000256" key="5">
    <source>
        <dbReference type="ARBA" id="ARBA00022519"/>
    </source>
</evidence>
<dbReference type="GO" id="GO:0015627">
    <property type="term" value="C:type II protein secretion system complex"/>
    <property type="evidence" value="ECO:0007669"/>
    <property type="project" value="InterPro"/>
</dbReference>
<evidence type="ECO:0000256" key="7">
    <source>
        <dbReference type="ARBA" id="ARBA00022989"/>
    </source>
</evidence>
<keyword evidence="8" id="KW-0472">Membrane</keyword>
<dbReference type="Pfam" id="PF12019">
    <property type="entry name" value="GspH"/>
    <property type="match status" value="1"/>
</dbReference>
<comment type="subcellular location">
    <subcellularLocation>
        <location evidence="1">Cell inner membrane</location>
        <topology evidence="1">Single-pass membrane protein</topology>
    </subcellularLocation>
</comment>
<feature type="domain" description="General secretion pathway GspH" evidence="11">
    <location>
        <begin position="48"/>
        <end position="154"/>
    </location>
</feature>
<evidence type="ECO:0000259" key="11">
    <source>
        <dbReference type="Pfam" id="PF12019"/>
    </source>
</evidence>
<evidence type="ECO:0000313" key="12">
    <source>
        <dbReference type="EMBL" id="RNF52140.1"/>
    </source>
</evidence>
<dbReference type="EMBL" id="RIZG01000002">
    <property type="protein sequence ID" value="RNF52140.1"/>
    <property type="molecule type" value="Genomic_DNA"/>
</dbReference>